<dbReference type="InterPro" id="IPR027383">
    <property type="entry name" value="Znf_put"/>
</dbReference>
<evidence type="ECO:0000256" key="9">
    <source>
        <dbReference type="SAM" id="Phobius"/>
    </source>
</evidence>
<dbReference type="Gene3D" id="1.10.10.1320">
    <property type="entry name" value="Anti-sigma factor, zinc-finger domain"/>
    <property type="match status" value="1"/>
</dbReference>
<keyword evidence="5 9" id="KW-1133">Transmembrane helix</keyword>
<comment type="subcellular location">
    <subcellularLocation>
        <location evidence="2">Cell membrane</location>
    </subcellularLocation>
    <subcellularLocation>
        <location evidence="1">Membrane</location>
        <topology evidence="1">Single-pass membrane protein</topology>
    </subcellularLocation>
</comment>
<accession>A0A511N2I9</accession>
<comment type="caution">
    <text evidence="12">The sequence shown here is derived from an EMBL/GenBank/DDBJ whole genome shotgun (WGS) entry which is preliminary data.</text>
</comment>
<evidence type="ECO:0000256" key="3">
    <source>
        <dbReference type="ARBA" id="ARBA00022475"/>
    </source>
</evidence>
<evidence type="ECO:0000259" key="10">
    <source>
        <dbReference type="Pfam" id="PF10099"/>
    </source>
</evidence>
<keyword evidence="13" id="KW-1185">Reference proteome</keyword>
<evidence type="ECO:0000256" key="5">
    <source>
        <dbReference type="ARBA" id="ARBA00022989"/>
    </source>
</evidence>
<keyword evidence="3" id="KW-1003">Cell membrane</keyword>
<feature type="domain" description="Anti-sigma K factor RskA C-terminal" evidence="10">
    <location>
        <begin position="89"/>
        <end position="209"/>
    </location>
</feature>
<protein>
    <recommendedName>
        <fullName evidence="8">Regulator of SigK</fullName>
    </recommendedName>
    <alternativeName>
        <fullName evidence="7">Sigma-K anti-sigma factor RskA</fullName>
    </alternativeName>
</protein>
<dbReference type="PANTHER" id="PTHR37461">
    <property type="entry name" value="ANTI-SIGMA-K FACTOR RSKA"/>
    <property type="match status" value="1"/>
</dbReference>
<name>A0A511N2I9_DEIC1</name>
<dbReference type="GO" id="GO:0016989">
    <property type="term" value="F:sigma factor antagonist activity"/>
    <property type="evidence" value="ECO:0007669"/>
    <property type="project" value="TreeGrafter"/>
</dbReference>
<dbReference type="GO" id="GO:0006417">
    <property type="term" value="P:regulation of translation"/>
    <property type="evidence" value="ECO:0007669"/>
    <property type="project" value="TreeGrafter"/>
</dbReference>
<dbReference type="Pfam" id="PF13490">
    <property type="entry name" value="zf-HC2"/>
    <property type="match status" value="1"/>
</dbReference>
<evidence type="ECO:0000256" key="8">
    <source>
        <dbReference type="ARBA" id="ARBA00030803"/>
    </source>
</evidence>
<dbReference type="PANTHER" id="PTHR37461:SF1">
    <property type="entry name" value="ANTI-SIGMA-K FACTOR RSKA"/>
    <property type="match status" value="1"/>
</dbReference>
<evidence type="ECO:0000256" key="7">
    <source>
        <dbReference type="ARBA" id="ARBA00029829"/>
    </source>
</evidence>
<dbReference type="OrthoDB" id="64646at2"/>
<evidence type="ECO:0000313" key="13">
    <source>
        <dbReference type="Proteomes" id="UP000321306"/>
    </source>
</evidence>
<evidence type="ECO:0000256" key="1">
    <source>
        <dbReference type="ARBA" id="ARBA00004167"/>
    </source>
</evidence>
<dbReference type="GO" id="GO:0005886">
    <property type="term" value="C:plasma membrane"/>
    <property type="evidence" value="ECO:0007669"/>
    <property type="project" value="UniProtKB-SubCell"/>
</dbReference>
<proteinExistence type="predicted"/>
<dbReference type="InterPro" id="IPR051474">
    <property type="entry name" value="Anti-sigma-K/W_factor"/>
</dbReference>
<dbReference type="Proteomes" id="UP000321306">
    <property type="component" value="Unassembled WGS sequence"/>
</dbReference>
<keyword evidence="4 9" id="KW-0812">Transmembrane</keyword>
<dbReference type="InterPro" id="IPR041916">
    <property type="entry name" value="Anti_sigma_zinc_sf"/>
</dbReference>
<dbReference type="RefSeq" id="WP_146884438.1">
    <property type="nucleotide sequence ID" value="NZ_BJXB01000008.1"/>
</dbReference>
<dbReference type="AlphaFoldDB" id="A0A511N2I9"/>
<evidence type="ECO:0000313" key="12">
    <source>
        <dbReference type="EMBL" id="GEM46621.1"/>
    </source>
</evidence>
<gene>
    <name evidence="12" type="ORF">DC3_22560</name>
</gene>
<evidence type="ECO:0000259" key="11">
    <source>
        <dbReference type="Pfam" id="PF13490"/>
    </source>
</evidence>
<evidence type="ECO:0000256" key="4">
    <source>
        <dbReference type="ARBA" id="ARBA00022692"/>
    </source>
</evidence>
<evidence type="ECO:0000256" key="6">
    <source>
        <dbReference type="ARBA" id="ARBA00023136"/>
    </source>
</evidence>
<dbReference type="EMBL" id="BJXB01000008">
    <property type="protein sequence ID" value="GEM46621.1"/>
    <property type="molecule type" value="Genomic_DNA"/>
</dbReference>
<evidence type="ECO:0000256" key="2">
    <source>
        <dbReference type="ARBA" id="ARBA00004236"/>
    </source>
</evidence>
<keyword evidence="6 9" id="KW-0472">Membrane</keyword>
<feature type="transmembrane region" description="Helical" evidence="9">
    <location>
        <begin position="87"/>
        <end position="106"/>
    </location>
</feature>
<dbReference type="InterPro" id="IPR018764">
    <property type="entry name" value="RskA_C"/>
</dbReference>
<sequence>MTHPRDHLISYVLGELPETERQAMEEHLLDCPVCRKKVLELQEGMEVLVEKLPEQKAPDVWPGIQAQISGASRQVPSSRPLWTRPSMLAASILVMGLLGYGTVAFVQHYQSTTLVRHYVEMAVRTETIRTKEGQNIAKVIFAQDGKALFVPISKPPADRTYQAWGRVGGTPFSLGLTRGEPLEVQYVGFERVGLSMEPTGGSEKPTHPLGGIDLL</sequence>
<dbReference type="Pfam" id="PF10099">
    <property type="entry name" value="RskA_C"/>
    <property type="match status" value="1"/>
</dbReference>
<reference evidence="12 13" key="1">
    <citation type="submission" date="2019-07" db="EMBL/GenBank/DDBJ databases">
        <title>Whole genome shotgun sequence of Deinococcus cellulosilyticus NBRC 106333.</title>
        <authorList>
            <person name="Hosoyama A."/>
            <person name="Uohara A."/>
            <person name="Ohji S."/>
            <person name="Ichikawa N."/>
        </authorList>
    </citation>
    <scope>NUCLEOTIDE SEQUENCE [LARGE SCALE GENOMIC DNA]</scope>
    <source>
        <strain evidence="12 13">NBRC 106333</strain>
    </source>
</reference>
<organism evidence="12 13">
    <name type="scientific">Deinococcus cellulosilyticus (strain DSM 18568 / NBRC 106333 / KACC 11606 / 5516J-15)</name>
    <dbReference type="NCBI Taxonomy" id="1223518"/>
    <lineage>
        <taxon>Bacteria</taxon>
        <taxon>Thermotogati</taxon>
        <taxon>Deinococcota</taxon>
        <taxon>Deinococci</taxon>
        <taxon>Deinococcales</taxon>
        <taxon>Deinococcaceae</taxon>
        <taxon>Deinococcus</taxon>
    </lineage>
</organism>
<feature type="domain" description="Putative zinc-finger" evidence="11">
    <location>
        <begin position="5"/>
        <end position="35"/>
    </location>
</feature>